<dbReference type="InterPro" id="IPR039742">
    <property type="entry name" value="Shq1"/>
</dbReference>
<dbReference type="GO" id="GO:0051082">
    <property type="term" value="F:unfolded protein binding"/>
    <property type="evidence" value="ECO:0007669"/>
    <property type="project" value="TreeGrafter"/>
</dbReference>
<dbReference type="Pfam" id="PF04925">
    <property type="entry name" value="SHQ1"/>
    <property type="match status" value="1"/>
</dbReference>
<keyword evidence="6" id="KW-1185">Reference proteome</keyword>
<protein>
    <recommendedName>
        <fullName evidence="7">Shq1 protein domain-containing protein</fullName>
    </recommendedName>
</protein>
<dbReference type="InterPro" id="IPR007009">
    <property type="entry name" value="Shq1_C"/>
</dbReference>
<feature type="domain" description="SHQ1-like CS" evidence="4">
    <location>
        <begin position="18"/>
        <end position="58"/>
    </location>
</feature>
<evidence type="ECO:0000259" key="3">
    <source>
        <dbReference type="Pfam" id="PF04925"/>
    </source>
</evidence>
<name>A0AAD5YP54_9APHY</name>
<dbReference type="Gene3D" id="2.60.40.790">
    <property type="match status" value="1"/>
</dbReference>
<dbReference type="EMBL" id="JANAWD010000003">
    <property type="protein sequence ID" value="KAJ3492115.1"/>
    <property type="molecule type" value="Genomic_DNA"/>
</dbReference>
<dbReference type="GO" id="GO:0005654">
    <property type="term" value="C:nucleoplasm"/>
    <property type="evidence" value="ECO:0007669"/>
    <property type="project" value="TreeGrafter"/>
</dbReference>
<dbReference type="Proteomes" id="UP001212997">
    <property type="component" value="Unassembled WGS sequence"/>
</dbReference>
<accession>A0AAD5YP54</accession>
<dbReference type="InterPro" id="IPR008978">
    <property type="entry name" value="HSP20-like_chaperone"/>
</dbReference>
<evidence type="ECO:0000256" key="1">
    <source>
        <dbReference type="ARBA" id="ARBA00005607"/>
    </source>
</evidence>
<gene>
    <name evidence="5" type="ORF">NLI96_g255</name>
</gene>
<evidence type="ECO:0000259" key="4">
    <source>
        <dbReference type="Pfam" id="PF21413"/>
    </source>
</evidence>
<comment type="caution">
    <text evidence="5">The sequence shown here is derived from an EMBL/GenBank/DDBJ whole genome shotgun (WGS) entry which is preliminary data.</text>
</comment>
<dbReference type="PANTHER" id="PTHR12967:SF0">
    <property type="entry name" value="PROTEIN SHQ1 HOMOLOG"/>
    <property type="match status" value="1"/>
</dbReference>
<dbReference type="InterPro" id="IPR048696">
    <property type="entry name" value="SHQ1-like_CS"/>
</dbReference>
<evidence type="ECO:0000313" key="5">
    <source>
        <dbReference type="EMBL" id="KAJ3492115.1"/>
    </source>
</evidence>
<organism evidence="5 6">
    <name type="scientific">Meripilus lineatus</name>
    <dbReference type="NCBI Taxonomy" id="2056292"/>
    <lineage>
        <taxon>Eukaryota</taxon>
        <taxon>Fungi</taxon>
        <taxon>Dikarya</taxon>
        <taxon>Basidiomycota</taxon>
        <taxon>Agaricomycotina</taxon>
        <taxon>Agaricomycetes</taxon>
        <taxon>Polyporales</taxon>
        <taxon>Meripilaceae</taxon>
        <taxon>Meripilus</taxon>
    </lineage>
</organism>
<dbReference type="PANTHER" id="PTHR12967">
    <property type="entry name" value="PROTEIN SHQ1 HOMOLOG"/>
    <property type="match status" value="1"/>
</dbReference>
<evidence type="ECO:0008006" key="7">
    <source>
        <dbReference type="Google" id="ProtNLM"/>
    </source>
</evidence>
<reference evidence="5" key="1">
    <citation type="submission" date="2022-07" db="EMBL/GenBank/DDBJ databases">
        <title>Genome Sequence of Physisporinus lineatus.</title>
        <authorList>
            <person name="Buettner E."/>
        </authorList>
    </citation>
    <scope>NUCLEOTIDE SEQUENCE</scope>
    <source>
        <strain evidence="5">VT162</strain>
    </source>
</reference>
<evidence type="ECO:0000313" key="6">
    <source>
        <dbReference type="Proteomes" id="UP001212997"/>
    </source>
</evidence>
<dbReference type="GO" id="GO:0000493">
    <property type="term" value="P:box H/ACA snoRNP assembly"/>
    <property type="evidence" value="ECO:0007669"/>
    <property type="project" value="InterPro"/>
</dbReference>
<sequence>MSADRRISDHQYLLSICKVEDDETAARYDPSSGYLAVTLTKETKGQVFEDLDLLAKLLAPRPSEARDKEPLIEVLDSSETGDAEEEELIAATRNLSLEQHEILEAAENDWQLPQEVPDVSEPMKTTSEQRYGFLNAYSGFFRHVQHTENEVNELGDETETCGPIVRRQKRLAHEDSKWDEEHYMADFADDEYIQELITWKHPHSASTGDFEYSESEKLTMLRLPRKEYLASAAQETSLYLALVSVLFSYAYDSRTTQHDPTSESGWTISTLTAIFSALDTPPYGFPSERETSKALPPESRELAAVFTTSYRRALSFPLYRSFALAEAFLRCLLEVKDILDHHDVYYVYSKIWIDDFCVWIQTSASDEALAALGKAASSLSMDKSWIGWDLEDLEALTQSDSQREADSDDESGSEGEVERMLPAPL</sequence>
<proteinExistence type="inferred from homology"/>
<feature type="domain" description="Shq1 C-terminal" evidence="3">
    <location>
        <begin position="204"/>
        <end position="390"/>
    </location>
</feature>
<feature type="region of interest" description="Disordered" evidence="2">
    <location>
        <begin position="397"/>
        <end position="425"/>
    </location>
</feature>
<dbReference type="Pfam" id="PF21413">
    <property type="entry name" value="SHQ1-like_CS"/>
    <property type="match status" value="1"/>
</dbReference>
<comment type="similarity">
    <text evidence="1">Belongs to the SHQ1 family.</text>
</comment>
<feature type="compositionally biased region" description="Acidic residues" evidence="2">
    <location>
        <begin position="406"/>
        <end position="415"/>
    </location>
</feature>
<evidence type="ECO:0000256" key="2">
    <source>
        <dbReference type="SAM" id="MobiDB-lite"/>
    </source>
</evidence>
<dbReference type="GO" id="GO:0005737">
    <property type="term" value="C:cytoplasm"/>
    <property type="evidence" value="ECO:0007669"/>
    <property type="project" value="TreeGrafter"/>
</dbReference>
<dbReference type="AlphaFoldDB" id="A0AAD5YP54"/>